<organism evidence="4 5">
    <name type="scientific">Salvia divinorum</name>
    <name type="common">Maria pastora</name>
    <name type="synonym">Diviner's sage</name>
    <dbReference type="NCBI Taxonomy" id="28513"/>
    <lineage>
        <taxon>Eukaryota</taxon>
        <taxon>Viridiplantae</taxon>
        <taxon>Streptophyta</taxon>
        <taxon>Embryophyta</taxon>
        <taxon>Tracheophyta</taxon>
        <taxon>Spermatophyta</taxon>
        <taxon>Magnoliopsida</taxon>
        <taxon>eudicotyledons</taxon>
        <taxon>Gunneridae</taxon>
        <taxon>Pentapetalae</taxon>
        <taxon>asterids</taxon>
        <taxon>lamiids</taxon>
        <taxon>Lamiales</taxon>
        <taxon>Lamiaceae</taxon>
        <taxon>Nepetoideae</taxon>
        <taxon>Mentheae</taxon>
        <taxon>Salviinae</taxon>
        <taxon>Salvia</taxon>
        <taxon>Salvia subgen. Calosphace</taxon>
    </lineage>
</organism>
<evidence type="ECO:0000313" key="4">
    <source>
        <dbReference type="EMBL" id="KAL1547155.1"/>
    </source>
</evidence>
<evidence type="ECO:0000256" key="3">
    <source>
        <dbReference type="ARBA" id="ARBA00022900"/>
    </source>
</evidence>
<comment type="similarity">
    <text evidence="1">Belongs to the protease inhibitor I13 (potato type I serine protease inhibitor) family.</text>
</comment>
<evidence type="ECO:0008006" key="6">
    <source>
        <dbReference type="Google" id="ProtNLM"/>
    </source>
</evidence>
<dbReference type="PANTHER" id="PTHR33091:SF109">
    <property type="entry name" value="PROTEINASE INHIBITOR"/>
    <property type="match status" value="1"/>
</dbReference>
<dbReference type="InterPro" id="IPR036354">
    <property type="entry name" value="Prot_inh_pot1_sf"/>
</dbReference>
<dbReference type="GO" id="GO:0004867">
    <property type="term" value="F:serine-type endopeptidase inhibitor activity"/>
    <property type="evidence" value="ECO:0007669"/>
    <property type="project" value="UniProtKB-KW"/>
</dbReference>
<keyword evidence="3" id="KW-0722">Serine protease inhibitor</keyword>
<reference evidence="4 5" key="1">
    <citation type="submission" date="2024-06" db="EMBL/GenBank/DDBJ databases">
        <title>A chromosome level genome sequence of Diviner's sage (Salvia divinorum).</title>
        <authorList>
            <person name="Ford S.A."/>
            <person name="Ro D.-K."/>
            <person name="Ness R.W."/>
            <person name="Phillips M.A."/>
        </authorList>
    </citation>
    <scope>NUCLEOTIDE SEQUENCE [LARGE SCALE GENOMIC DNA]</scope>
    <source>
        <strain evidence="4">SAF-2024a</strain>
        <tissue evidence="4">Leaf</tissue>
    </source>
</reference>
<gene>
    <name evidence="4" type="ORF">AAHA92_23662</name>
</gene>
<dbReference type="Gene3D" id="3.30.10.10">
    <property type="entry name" value="Trypsin Inhibitor V, subunit A"/>
    <property type="match status" value="1"/>
</dbReference>
<dbReference type="Pfam" id="PF00280">
    <property type="entry name" value="potato_inhibit"/>
    <property type="match status" value="1"/>
</dbReference>
<evidence type="ECO:0000313" key="5">
    <source>
        <dbReference type="Proteomes" id="UP001567538"/>
    </source>
</evidence>
<dbReference type="EMBL" id="JBEAFC010000008">
    <property type="protein sequence ID" value="KAL1547155.1"/>
    <property type="molecule type" value="Genomic_DNA"/>
</dbReference>
<dbReference type="AlphaFoldDB" id="A0ABD1GSQ7"/>
<evidence type="ECO:0000256" key="2">
    <source>
        <dbReference type="ARBA" id="ARBA00022690"/>
    </source>
</evidence>
<dbReference type="Proteomes" id="UP001567538">
    <property type="component" value="Unassembled WGS sequence"/>
</dbReference>
<evidence type="ECO:0000256" key="1">
    <source>
        <dbReference type="ARBA" id="ARBA00008210"/>
    </source>
</evidence>
<dbReference type="PROSITE" id="PS00285">
    <property type="entry name" value="POTATO_INHIBITOR"/>
    <property type="match status" value="1"/>
</dbReference>
<dbReference type="PANTHER" id="PTHR33091">
    <property type="entry name" value="PROTEIN, PUTATIVE, EXPRESSED-RELATED"/>
    <property type="match status" value="1"/>
</dbReference>
<dbReference type="SUPFAM" id="SSF54654">
    <property type="entry name" value="CI-2 family of serine protease inhibitors"/>
    <property type="match status" value="1"/>
</dbReference>
<comment type="caution">
    <text evidence="4">The sequence shown here is derived from an EMBL/GenBank/DDBJ whole genome shotgun (WGS) entry which is preliminary data.</text>
</comment>
<dbReference type="InterPro" id="IPR000864">
    <property type="entry name" value="Prot_inh_pot1"/>
</dbReference>
<sequence>MSGCEGKDSWPELVGERGETAAQVIASENPEVEAIIVVEGASVTGDFRCDRVWVWVDANGFVDRVPVLG</sequence>
<protein>
    <recommendedName>
        <fullName evidence="6">Proteinase inhibitor</fullName>
    </recommendedName>
</protein>
<proteinExistence type="inferred from homology"/>
<accession>A0ABD1GSQ7</accession>
<dbReference type="PRINTS" id="PR00292">
    <property type="entry name" value="POTATOINHBTR"/>
</dbReference>
<keyword evidence="2" id="KW-0646">Protease inhibitor</keyword>
<keyword evidence="5" id="KW-1185">Reference proteome</keyword>
<name>A0ABD1GSQ7_SALDI</name>